<dbReference type="InterPro" id="IPR002123">
    <property type="entry name" value="Plipid/glycerol_acylTrfase"/>
</dbReference>
<comment type="catalytic activity">
    <reaction evidence="19">
        <text>1-eicosanoyl-sn-glycero-3-phosphate + (9Z)-octadecenoyl-CoA = 1-eicosanoyl-2-(9Z)-octadecenoyl-sn-glycero-3-phosphate + CoA</text>
        <dbReference type="Rhea" id="RHEA:37183"/>
        <dbReference type="ChEBI" id="CHEBI:57287"/>
        <dbReference type="ChEBI" id="CHEBI:57387"/>
        <dbReference type="ChEBI" id="CHEBI:74583"/>
        <dbReference type="ChEBI" id="CHEBI:74584"/>
    </reaction>
    <physiologicalReaction direction="left-to-right" evidence="19">
        <dbReference type="Rhea" id="RHEA:37184"/>
    </physiologicalReaction>
</comment>
<evidence type="ECO:0000256" key="16">
    <source>
        <dbReference type="ARBA" id="ARBA00048956"/>
    </source>
</evidence>
<dbReference type="Pfam" id="PF01553">
    <property type="entry name" value="Acyltransferase"/>
    <property type="match status" value="1"/>
</dbReference>
<evidence type="ECO:0000256" key="8">
    <source>
        <dbReference type="ARBA" id="ARBA00022679"/>
    </source>
</evidence>
<feature type="transmembrane region" description="Helical" evidence="23">
    <location>
        <begin position="97"/>
        <end position="116"/>
    </location>
</feature>
<evidence type="ECO:0000256" key="17">
    <source>
        <dbReference type="ARBA" id="ARBA00048973"/>
    </source>
</evidence>
<evidence type="ECO:0000259" key="24">
    <source>
        <dbReference type="SMART" id="SM00563"/>
    </source>
</evidence>
<comment type="catalytic activity">
    <reaction evidence="15">
        <text>1-(9Z,12Z,15Z)-octadecatrienoyl-sn-glycero-3-phosphate + (9Z)-octadecenoyl-CoA = 1-(9Z,12Z,15Z)-octadecatrienoyl-2-(9Z)-octadecenoyl-sn-glycero-3-phosphate + CoA</text>
        <dbReference type="Rhea" id="RHEA:37139"/>
        <dbReference type="ChEBI" id="CHEBI:57287"/>
        <dbReference type="ChEBI" id="CHEBI:57387"/>
        <dbReference type="ChEBI" id="CHEBI:74549"/>
        <dbReference type="ChEBI" id="CHEBI:74550"/>
    </reaction>
    <physiologicalReaction direction="left-to-right" evidence="15">
        <dbReference type="Rhea" id="RHEA:37140"/>
    </physiologicalReaction>
</comment>
<accession>A0ABM3X9P3</accession>
<dbReference type="PANTHER" id="PTHR10434">
    <property type="entry name" value="1-ACYL-SN-GLYCEROL-3-PHOSPHATE ACYLTRANSFERASE"/>
    <property type="match status" value="1"/>
</dbReference>
<keyword evidence="11 21" id="KW-0012">Acyltransferase</keyword>
<keyword evidence="23" id="KW-0472">Membrane</keyword>
<comment type="catalytic activity">
    <reaction evidence="18">
        <text>1-(9Z-octadecenoyl)-sn-glycero-3-phosphate + (9Z,12Z)-octadecadienoyl-CoA = 1-(9Z)-octadecenoyl-2-(9Z,12Z)-octadecadienoyl-sn-glycero-3-phosphate + CoA</text>
        <dbReference type="Rhea" id="RHEA:37159"/>
        <dbReference type="ChEBI" id="CHEBI:57287"/>
        <dbReference type="ChEBI" id="CHEBI:57383"/>
        <dbReference type="ChEBI" id="CHEBI:74544"/>
        <dbReference type="ChEBI" id="CHEBI:74563"/>
    </reaction>
    <physiologicalReaction direction="left-to-right" evidence="18">
        <dbReference type="Rhea" id="RHEA:37160"/>
    </physiologicalReaction>
</comment>
<evidence type="ECO:0000256" key="5">
    <source>
        <dbReference type="ARBA" id="ARBA00004086"/>
    </source>
</evidence>
<evidence type="ECO:0000256" key="3">
    <source>
        <dbReference type="ARBA" id="ARBA00000816"/>
    </source>
</evidence>
<dbReference type="RefSeq" id="XP_060045524.1">
    <property type="nucleotide sequence ID" value="XM_060189541.1"/>
</dbReference>
<keyword evidence="9 21" id="KW-0594">Phospholipid biosynthesis</keyword>
<feature type="transmembrane region" description="Helical" evidence="23">
    <location>
        <begin position="187"/>
        <end position="205"/>
    </location>
</feature>
<feature type="transmembrane region" description="Helical" evidence="23">
    <location>
        <begin position="61"/>
        <end position="85"/>
    </location>
</feature>
<evidence type="ECO:0000256" key="7">
    <source>
        <dbReference type="ARBA" id="ARBA00008655"/>
    </source>
</evidence>
<dbReference type="EC" id="2.3.1.51" evidence="21"/>
<dbReference type="CDD" id="cd07989">
    <property type="entry name" value="LPLAT_AGPAT-like"/>
    <property type="match status" value="1"/>
</dbReference>
<evidence type="ECO:0000256" key="4">
    <source>
        <dbReference type="ARBA" id="ARBA00001783"/>
    </source>
</evidence>
<evidence type="ECO:0000256" key="12">
    <source>
        <dbReference type="ARBA" id="ARBA00047525"/>
    </source>
</evidence>
<dbReference type="GO" id="GO:0016746">
    <property type="term" value="F:acyltransferase activity"/>
    <property type="evidence" value="ECO:0007669"/>
    <property type="project" value="UniProtKB-KW"/>
</dbReference>
<evidence type="ECO:0000256" key="13">
    <source>
        <dbReference type="ARBA" id="ARBA00047814"/>
    </source>
</evidence>
<evidence type="ECO:0000313" key="26">
    <source>
        <dbReference type="RefSeq" id="XP_060045524.1"/>
    </source>
</evidence>
<dbReference type="Proteomes" id="UP001652624">
    <property type="component" value="Chromosome 4"/>
</dbReference>
<evidence type="ECO:0000256" key="9">
    <source>
        <dbReference type="ARBA" id="ARBA00023209"/>
    </source>
</evidence>
<comment type="catalytic activity">
    <reaction evidence="13">
        <text>1-tetradecanoyl-sn-glycerol 3-phosphate + (9Z)-octadecenoyl-CoA = 1-tetradecanoyl-2-(9Z)-octadecenoyl-sn-glycero-3-phosphate + CoA</text>
        <dbReference type="Rhea" id="RHEA:37187"/>
        <dbReference type="ChEBI" id="CHEBI:57287"/>
        <dbReference type="ChEBI" id="CHEBI:57387"/>
        <dbReference type="ChEBI" id="CHEBI:72683"/>
        <dbReference type="ChEBI" id="CHEBI:74586"/>
    </reaction>
    <physiologicalReaction direction="left-to-right" evidence="13">
        <dbReference type="Rhea" id="RHEA:37188"/>
    </physiologicalReaction>
</comment>
<name>A0ABM3X9P3_ERIEU</name>
<dbReference type="SUPFAM" id="SSF69593">
    <property type="entry name" value="Glycerol-3-phosphate (1)-acyltransferase"/>
    <property type="match status" value="1"/>
</dbReference>
<comment type="function">
    <text evidence="5">Converts 1-acyl-sn-glycerol-3-phosphate (lysophosphatidic acid or LPA) into 1,2-diacyl-sn-glycerol-3-phosphate (phosphatidic acid or PA) by incorporating an acyl moiety at the sn-2 position of the glycerol backbone.</text>
</comment>
<keyword evidence="21" id="KW-0443">Lipid metabolism</keyword>
<comment type="catalytic activity">
    <reaction evidence="2">
        <text>a 1-acyl-sn-glycero-3-phosphate + an acyl-CoA = a 1,2-diacyl-sn-glycero-3-phosphate + CoA</text>
        <dbReference type="Rhea" id="RHEA:19709"/>
        <dbReference type="ChEBI" id="CHEBI:57287"/>
        <dbReference type="ChEBI" id="CHEBI:57970"/>
        <dbReference type="ChEBI" id="CHEBI:58342"/>
        <dbReference type="ChEBI" id="CHEBI:58608"/>
        <dbReference type="EC" id="2.3.1.51"/>
    </reaction>
    <physiologicalReaction direction="left-to-right" evidence="2">
        <dbReference type="Rhea" id="RHEA:19710"/>
    </physiologicalReaction>
</comment>
<evidence type="ECO:0000256" key="1">
    <source>
        <dbReference type="ARBA" id="ARBA00000091"/>
    </source>
</evidence>
<evidence type="ECO:0000256" key="18">
    <source>
        <dbReference type="ARBA" id="ARBA00049345"/>
    </source>
</evidence>
<dbReference type="GeneID" id="103117363"/>
<keyword evidence="23" id="KW-1133">Transmembrane helix</keyword>
<keyword evidence="10 21" id="KW-1208">Phospholipid metabolism</keyword>
<evidence type="ECO:0000256" key="10">
    <source>
        <dbReference type="ARBA" id="ARBA00023264"/>
    </source>
</evidence>
<evidence type="ECO:0000256" key="21">
    <source>
        <dbReference type="RuleBase" id="RU361267"/>
    </source>
</evidence>
<dbReference type="NCBIfam" id="TIGR00530">
    <property type="entry name" value="AGP_acyltrn"/>
    <property type="match status" value="1"/>
</dbReference>
<dbReference type="InterPro" id="IPR004552">
    <property type="entry name" value="AGP_acyltrans"/>
</dbReference>
<protein>
    <recommendedName>
        <fullName evidence="21">1-acyl-sn-glycerol-3-phosphate acyltransferase</fullName>
        <ecNumber evidence="21">2.3.1.51</ecNumber>
    </recommendedName>
</protein>
<feature type="compositionally biased region" description="Low complexity" evidence="22">
    <location>
        <begin position="300"/>
        <end position="310"/>
    </location>
</feature>
<feature type="domain" description="Phospholipid/glycerol acyltransferase" evidence="24">
    <location>
        <begin position="156"/>
        <end position="271"/>
    </location>
</feature>
<comment type="catalytic activity">
    <reaction evidence="17">
        <text>pentadecanoyl-CoA + 1-(9Z-octadecenoyl)-sn-glycero-3-phosphate = 1-(9Z)-octadecenoyl-2-pentadecanoyl-sn-glycero-3-phosphate + CoA</text>
        <dbReference type="Rhea" id="RHEA:37175"/>
        <dbReference type="ChEBI" id="CHEBI:57287"/>
        <dbReference type="ChEBI" id="CHEBI:74309"/>
        <dbReference type="ChEBI" id="CHEBI:74544"/>
        <dbReference type="ChEBI" id="CHEBI:74578"/>
    </reaction>
    <physiologicalReaction direction="left-to-right" evidence="17">
        <dbReference type="Rhea" id="RHEA:37176"/>
    </physiologicalReaction>
</comment>
<comment type="catalytic activity">
    <reaction evidence="14">
        <text>1-(6Z,9Z,12Z-octadecatrienoyl)-sn-glycero-3-phosphate + (9Z)-octadecenoyl-CoA = (6Z,9Z,12Z)-octadecatrienoyl-2-(9Z)-octadecenoyl-sn-glycero-3-phosphate + CoA</text>
        <dbReference type="Rhea" id="RHEA:37179"/>
        <dbReference type="ChEBI" id="CHEBI:57287"/>
        <dbReference type="ChEBI" id="CHEBI:57387"/>
        <dbReference type="ChEBI" id="CHEBI:74581"/>
        <dbReference type="ChEBI" id="CHEBI:74582"/>
    </reaction>
    <physiologicalReaction direction="left-to-right" evidence="14">
        <dbReference type="Rhea" id="RHEA:37180"/>
    </physiologicalReaction>
</comment>
<evidence type="ECO:0000256" key="22">
    <source>
        <dbReference type="SAM" id="MobiDB-lite"/>
    </source>
</evidence>
<comment type="catalytic activity">
    <reaction evidence="12">
        <text>1-hexadecanoyl-sn-glycero-3-phosphate + (9Z)-octadecenoyl-CoA = 1-hexadecanoyl-2-(9Z-octadecenoyl)-sn-glycero-3-phosphate + CoA</text>
        <dbReference type="Rhea" id="RHEA:33187"/>
        <dbReference type="ChEBI" id="CHEBI:57287"/>
        <dbReference type="ChEBI" id="CHEBI:57387"/>
        <dbReference type="ChEBI" id="CHEBI:57518"/>
        <dbReference type="ChEBI" id="CHEBI:64839"/>
    </reaction>
    <physiologicalReaction direction="left-to-right" evidence="12">
        <dbReference type="Rhea" id="RHEA:33188"/>
    </physiologicalReaction>
</comment>
<evidence type="ECO:0000256" key="14">
    <source>
        <dbReference type="ARBA" id="ARBA00048105"/>
    </source>
</evidence>
<evidence type="ECO:0000256" key="19">
    <source>
        <dbReference type="ARBA" id="ARBA00049491"/>
    </source>
</evidence>
<feature type="region of interest" description="Disordered" evidence="22">
    <location>
        <begin position="296"/>
        <end position="318"/>
    </location>
</feature>
<keyword evidence="21" id="KW-0444">Lipid biosynthesis</keyword>
<keyword evidence="8 21" id="KW-0808">Transferase</keyword>
<comment type="pathway">
    <text evidence="6">Phospholipid metabolism; CDP-diacylglycerol biosynthesis; CDP-diacylglycerol from sn-glycerol 3-phosphate: step 2/3.</text>
</comment>
<dbReference type="PANTHER" id="PTHR10434:SF65">
    <property type="entry name" value="1-ACYL-SN-GLYCEROL-3-PHOSPHATE ACYLTRANSFERASE ALPHA"/>
    <property type="match status" value="1"/>
</dbReference>
<evidence type="ECO:0000256" key="11">
    <source>
        <dbReference type="ARBA" id="ARBA00023315"/>
    </source>
</evidence>
<evidence type="ECO:0000256" key="6">
    <source>
        <dbReference type="ARBA" id="ARBA00004728"/>
    </source>
</evidence>
<comment type="catalytic activity">
    <reaction evidence="1">
        <text>(11Z)-octadecenoyl-CoA + 1-(9Z-octadecenoyl)-sn-glycero-3-phosphate = 1-(9Z)-octadecenoyl-2-(11Z)-octadecenoyl-sn-glycero-3-phosphate + CoA</text>
        <dbReference type="Rhea" id="RHEA:37603"/>
        <dbReference type="ChEBI" id="CHEBI:57287"/>
        <dbReference type="ChEBI" id="CHEBI:74544"/>
        <dbReference type="ChEBI" id="CHEBI:75121"/>
        <dbReference type="ChEBI" id="CHEBI:75122"/>
    </reaction>
    <physiologicalReaction direction="left-to-right" evidence="1">
        <dbReference type="Rhea" id="RHEA:37604"/>
    </physiologicalReaction>
</comment>
<gene>
    <name evidence="26" type="primary">AGPAT1</name>
</gene>
<evidence type="ECO:0000256" key="23">
    <source>
        <dbReference type="SAM" id="Phobius"/>
    </source>
</evidence>
<dbReference type="SMART" id="SM00563">
    <property type="entry name" value="PlsC"/>
    <property type="match status" value="1"/>
</dbReference>
<comment type="catalytic activity">
    <reaction evidence="20">
        <text>1-(9Z-octadecenoyl)-sn-glycero-3-phosphate + (9Z)-octadecenoyl-CoA = 1,2-di-(9Z-octadecenoyl)-sn-glycero-3-phosphate + CoA</text>
        <dbReference type="Rhea" id="RHEA:37131"/>
        <dbReference type="ChEBI" id="CHEBI:57287"/>
        <dbReference type="ChEBI" id="CHEBI:57387"/>
        <dbReference type="ChEBI" id="CHEBI:74544"/>
        <dbReference type="ChEBI" id="CHEBI:74546"/>
    </reaction>
    <physiologicalReaction direction="left-to-right" evidence="20">
        <dbReference type="Rhea" id="RHEA:37132"/>
    </physiologicalReaction>
</comment>
<reference evidence="26" key="1">
    <citation type="submission" date="2025-08" db="UniProtKB">
        <authorList>
            <consortium name="RefSeq"/>
        </authorList>
    </citation>
    <scope>IDENTIFICATION</scope>
</reference>
<comment type="similarity">
    <text evidence="7 21">Belongs to the 1-acyl-sn-glycerol-3-phosphate acyltransferase family.</text>
</comment>
<evidence type="ECO:0000313" key="25">
    <source>
        <dbReference type="Proteomes" id="UP001652624"/>
    </source>
</evidence>
<comment type="catalytic activity">
    <reaction evidence="4">
        <text>1-(9Z-octadecenoyl)-sn-glycero-3-phosphate + tetradecanoyl-CoA = 1-(9Z)-octadecenoyl-2-tetradecanoyl-sn-glycero-3-phosphate + CoA</text>
        <dbReference type="Rhea" id="RHEA:37171"/>
        <dbReference type="ChEBI" id="CHEBI:57287"/>
        <dbReference type="ChEBI" id="CHEBI:57385"/>
        <dbReference type="ChEBI" id="CHEBI:74544"/>
        <dbReference type="ChEBI" id="CHEBI:74579"/>
    </reaction>
    <physiologicalReaction direction="left-to-right" evidence="4">
        <dbReference type="Rhea" id="RHEA:37172"/>
    </physiologicalReaction>
</comment>
<comment type="catalytic activity">
    <reaction evidence="16">
        <text>heptadecanoyl-CoA + 1-(9Z-octadecenoyl)-sn-glycero-3-phosphate = 1-(9Z)-octadecenoyl-2-heptadecanoyl-sn-glycero-3-phosphate + CoA</text>
        <dbReference type="Rhea" id="RHEA:37155"/>
        <dbReference type="ChEBI" id="CHEBI:57287"/>
        <dbReference type="ChEBI" id="CHEBI:74307"/>
        <dbReference type="ChEBI" id="CHEBI:74544"/>
        <dbReference type="ChEBI" id="CHEBI:74558"/>
    </reaction>
    <physiologicalReaction direction="left-to-right" evidence="16">
        <dbReference type="Rhea" id="RHEA:37156"/>
    </physiologicalReaction>
</comment>
<evidence type="ECO:0000256" key="20">
    <source>
        <dbReference type="ARBA" id="ARBA00049561"/>
    </source>
</evidence>
<comment type="catalytic activity">
    <reaction evidence="3">
        <text>1-(9Z-octadecenoyl)-sn-glycero-3-phosphate + hexadecanoyl-CoA = 1-(9Z)-octadecenoyl-2-hexadecanoyl-sn-glycero-3-phosphate + CoA</text>
        <dbReference type="Rhea" id="RHEA:37143"/>
        <dbReference type="ChEBI" id="CHEBI:57287"/>
        <dbReference type="ChEBI" id="CHEBI:57379"/>
        <dbReference type="ChEBI" id="CHEBI:74544"/>
        <dbReference type="ChEBI" id="CHEBI:74551"/>
    </reaction>
    <physiologicalReaction direction="left-to-right" evidence="3">
        <dbReference type="Rhea" id="RHEA:37144"/>
    </physiologicalReaction>
</comment>
<evidence type="ECO:0000256" key="2">
    <source>
        <dbReference type="ARBA" id="ARBA00000300"/>
    </source>
</evidence>
<sequence>MFIREESASFLTLPPPPREVTLKPIKRKDAPRIMLGRRAVSVCVSKEMGKKELGKVARMELWPGAWTVLLLLFLLLLFLLPALWFCSPSAKYFFKMAFYNGWILFLAVLAIPVCAVRGRNVENMKILRLMLLHIKYLYGIRVEVRGAHHFPPSQPYVVVSNHQSSLDLLGMMEVLPSRCVPIAKRELLWAGSAGLACWLAGVIFIDRKRTGDAINVMSEVAQTLLTQDVRVWVFPEGTRNHNGSMLPFKRGAFHLAVQAQVPIVPIVMSSYQDFYCKKERRFTSVASGLIHSMEQFPTPDSKSMDSVDSSVSEEDSSPCSWKLMPGTVLPGTLHSTFTSLLWSLLSVEAGLFSLRGLIHSCAQS</sequence>
<evidence type="ECO:0000256" key="15">
    <source>
        <dbReference type="ARBA" id="ARBA00048293"/>
    </source>
</evidence>
<keyword evidence="25" id="KW-1185">Reference proteome</keyword>
<comment type="domain">
    <text evidence="21">The HXXXXD motif is essential for acyltransferase activity and may constitute the binding site for the phosphate moiety of the glycerol-3-phosphate.</text>
</comment>
<proteinExistence type="inferred from homology"/>
<keyword evidence="23" id="KW-0812">Transmembrane</keyword>
<organism evidence="25 26">
    <name type="scientific">Erinaceus europaeus</name>
    <name type="common">Western European hedgehog</name>
    <dbReference type="NCBI Taxonomy" id="9365"/>
    <lineage>
        <taxon>Eukaryota</taxon>
        <taxon>Metazoa</taxon>
        <taxon>Chordata</taxon>
        <taxon>Craniata</taxon>
        <taxon>Vertebrata</taxon>
        <taxon>Euteleostomi</taxon>
        <taxon>Mammalia</taxon>
        <taxon>Eutheria</taxon>
        <taxon>Laurasiatheria</taxon>
        <taxon>Eulipotyphla</taxon>
        <taxon>Erinaceidae</taxon>
        <taxon>Erinaceinae</taxon>
        <taxon>Erinaceus</taxon>
    </lineage>
</organism>